<sequence>MSDNTRSSDPGRVNLSQLVQQEAINAHSESRGTQHILLAFLGEYENSAGQILHAFDVTRENAAAAINQVIASGVTETPRPPEVALTNAPPPLDLLPATEQEFQAFRTGCYEVMNRGDRVAVWAHILLGLLIVEDGIAAQSLLALGLDLDQIRDSTLELLDSPDVPVP</sequence>
<dbReference type="GO" id="GO:0008233">
    <property type="term" value="F:peptidase activity"/>
    <property type="evidence" value="ECO:0007669"/>
    <property type="project" value="UniProtKB-KW"/>
</dbReference>
<keyword evidence="2" id="KW-0547">Nucleotide-binding</keyword>
<dbReference type="GO" id="GO:0005524">
    <property type="term" value="F:ATP binding"/>
    <property type="evidence" value="ECO:0007669"/>
    <property type="project" value="UniProtKB-KW"/>
</dbReference>
<evidence type="ECO:0000313" key="2">
    <source>
        <dbReference type="EMBL" id="QDT26771.1"/>
    </source>
</evidence>
<dbReference type="EMBL" id="CP037421">
    <property type="protein sequence ID" value="QDT26771.1"/>
    <property type="molecule type" value="Genomic_DNA"/>
</dbReference>
<gene>
    <name evidence="2" type="primary">clpC1</name>
    <name evidence="2" type="ORF">Enr10x_20810</name>
</gene>
<dbReference type="Gene3D" id="1.10.1780.10">
    <property type="entry name" value="Clp, N-terminal domain"/>
    <property type="match status" value="2"/>
</dbReference>
<dbReference type="RefSeq" id="WP_145108367.1">
    <property type="nucleotide sequence ID" value="NZ_CP036277.1"/>
</dbReference>
<dbReference type="InterPro" id="IPR036628">
    <property type="entry name" value="Clp_N_dom_sf"/>
</dbReference>
<dbReference type="AlphaFoldDB" id="A0A518A6M2"/>
<keyword evidence="3" id="KW-1185">Reference proteome</keyword>
<dbReference type="Proteomes" id="UP000315647">
    <property type="component" value="Chromosome"/>
</dbReference>
<evidence type="ECO:0000313" key="3">
    <source>
        <dbReference type="Proteomes" id="UP000315647"/>
    </source>
</evidence>
<accession>A0A518A6M2</accession>
<protein>
    <submittedName>
        <fullName evidence="2">ATP-dependent Clp protease ATP-binding subunit ClpC1</fullName>
    </submittedName>
</protein>
<dbReference type="GO" id="GO:0006508">
    <property type="term" value="P:proteolysis"/>
    <property type="evidence" value="ECO:0007669"/>
    <property type="project" value="UniProtKB-KW"/>
</dbReference>
<organism evidence="2 3">
    <name type="scientific">Gimesia panareensis</name>
    <dbReference type="NCBI Taxonomy" id="2527978"/>
    <lineage>
        <taxon>Bacteria</taxon>
        <taxon>Pseudomonadati</taxon>
        <taxon>Planctomycetota</taxon>
        <taxon>Planctomycetia</taxon>
        <taxon>Planctomycetales</taxon>
        <taxon>Planctomycetaceae</taxon>
        <taxon>Gimesia</taxon>
    </lineage>
</organism>
<evidence type="ECO:0000259" key="1">
    <source>
        <dbReference type="Pfam" id="PF02861"/>
    </source>
</evidence>
<dbReference type="InterPro" id="IPR004176">
    <property type="entry name" value="Clp_R_N"/>
</dbReference>
<reference evidence="2 3" key="1">
    <citation type="submission" date="2019-03" db="EMBL/GenBank/DDBJ databases">
        <title>Deep-cultivation of Planctomycetes and their phenomic and genomic characterization uncovers novel biology.</title>
        <authorList>
            <person name="Wiegand S."/>
            <person name="Jogler M."/>
            <person name="Boedeker C."/>
            <person name="Pinto D."/>
            <person name="Vollmers J."/>
            <person name="Rivas-Marin E."/>
            <person name="Kohn T."/>
            <person name="Peeters S.H."/>
            <person name="Heuer A."/>
            <person name="Rast P."/>
            <person name="Oberbeckmann S."/>
            <person name="Bunk B."/>
            <person name="Jeske O."/>
            <person name="Meyerdierks A."/>
            <person name="Storesund J.E."/>
            <person name="Kallscheuer N."/>
            <person name="Luecker S."/>
            <person name="Lage O.M."/>
            <person name="Pohl T."/>
            <person name="Merkel B.J."/>
            <person name="Hornburger P."/>
            <person name="Mueller R.-W."/>
            <person name="Bruemmer F."/>
            <person name="Labrenz M."/>
            <person name="Spormann A.M."/>
            <person name="Op den Camp H."/>
            <person name="Overmann J."/>
            <person name="Amann R."/>
            <person name="Jetten M.S.M."/>
            <person name="Mascher T."/>
            <person name="Medema M.H."/>
            <person name="Devos D.P."/>
            <person name="Kaster A.-K."/>
            <person name="Ovreas L."/>
            <person name="Rohde M."/>
            <person name="Galperin M.Y."/>
            <person name="Jogler C."/>
        </authorList>
    </citation>
    <scope>NUCLEOTIDE SEQUENCE [LARGE SCALE GENOMIC DNA]</scope>
    <source>
        <strain evidence="2 3">Enr10</strain>
    </source>
</reference>
<dbReference type="Pfam" id="PF02861">
    <property type="entry name" value="Clp_N"/>
    <property type="match status" value="1"/>
</dbReference>
<feature type="domain" description="Clp R" evidence="1">
    <location>
        <begin position="20"/>
        <end position="87"/>
    </location>
</feature>
<accession>A0A517Q573</accession>
<keyword evidence="2" id="KW-0645">Protease</keyword>
<dbReference type="SUPFAM" id="SSF81923">
    <property type="entry name" value="Double Clp-N motif"/>
    <property type="match status" value="1"/>
</dbReference>
<keyword evidence="2" id="KW-0378">Hydrolase</keyword>
<proteinExistence type="predicted"/>
<name>A0A518A6M2_9PLAN</name>
<keyword evidence="2" id="KW-0067">ATP-binding</keyword>